<dbReference type="Proteomes" id="UP000437638">
    <property type="component" value="Unassembled WGS sequence"/>
</dbReference>
<organism evidence="2 3">
    <name type="scientific">Vreelandella zhuhanensis</name>
    <dbReference type="NCBI Taxonomy" id="2684210"/>
    <lineage>
        <taxon>Bacteria</taxon>
        <taxon>Pseudomonadati</taxon>
        <taxon>Pseudomonadota</taxon>
        <taxon>Gammaproteobacteria</taxon>
        <taxon>Oceanospirillales</taxon>
        <taxon>Halomonadaceae</taxon>
        <taxon>Vreelandella</taxon>
    </lineage>
</organism>
<accession>A0A7X3GYG0</accession>
<feature type="region of interest" description="Disordered" evidence="1">
    <location>
        <begin position="72"/>
        <end position="91"/>
    </location>
</feature>
<keyword evidence="3" id="KW-1185">Reference proteome</keyword>
<evidence type="ECO:0000256" key="1">
    <source>
        <dbReference type="SAM" id="MobiDB-lite"/>
    </source>
</evidence>
<gene>
    <name evidence="2" type="ORF">GPM19_03095</name>
</gene>
<evidence type="ECO:0000313" key="2">
    <source>
        <dbReference type="EMBL" id="MWJ27198.1"/>
    </source>
</evidence>
<comment type="caution">
    <text evidence="2">The sequence shown here is derived from an EMBL/GenBank/DDBJ whole genome shotgun (WGS) entry which is preliminary data.</text>
</comment>
<dbReference type="PIRSF" id="PIRSF016481">
    <property type="entry name" value="Pilus_assembly_PilP"/>
    <property type="match status" value="1"/>
</dbReference>
<dbReference type="PROSITE" id="PS51257">
    <property type="entry name" value="PROKAR_LIPOPROTEIN"/>
    <property type="match status" value="1"/>
</dbReference>
<sequence length="184" mass="20754">MGRLLCGVLLAGIGLYGCGDPQLGQLDQRMQKIREMPGGPPRIVIPVVPEYQPLEYRNEALRSPFLPRKAILSDPDESFDDRLAPNQQRPEEPLERYLLQELRLVGTLRMGSRHVALITAPGGEVFSLSEGNYLGTHHGRIKQIDSNAILIAERVFTQHDGWREREVELMLETNAMNNNAEDDQ</sequence>
<proteinExistence type="predicted"/>
<dbReference type="EMBL" id="WTKP01000002">
    <property type="protein sequence ID" value="MWJ27198.1"/>
    <property type="molecule type" value="Genomic_DNA"/>
</dbReference>
<dbReference type="InterPro" id="IPR007446">
    <property type="entry name" value="PilP"/>
</dbReference>
<evidence type="ECO:0000313" key="3">
    <source>
        <dbReference type="Proteomes" id="UP000437638"/>
    </source>
</evidence>
<dbReference type="Pfam" id="PF04351">
    <property type="entry name" value="PilP"/>
    <property type="match status" value="1"/>
</dbReference>
<dbReference type="Gene3D" id="2.30.30.830">
    <property type="match status" value="1"/>
</dbReference>
<dbReference type="AlphaFoldDB" id="A0A7X3GYG0"/>
<protein>
    <submittedName>
        <fullName evidence="2">Pilus assembly protein PilP</fullName>
    </submittedName>
</protein>
<name>A0A7X3GYG0_9GAMM</name>
<reference evidence="2 3" key="1">
    <citation type="submission" date="2019-12" db="EMBL/GenBank/DDBJ databases">
        <title>Halomonas rutogse sp. nov. isolated from two lakes on Tibetan Plateau.</title>
        <authorList>
            <person name="Gao P."/>
        </authorList>
    </citation>
    <scope>NUCLEOTIDE SEQUENCE [LARGE SCALE GENOMIC DNA]</scope>
    <source>
        <strain evidence="2 3">ZH2S</strain>
    </source>
</reference>